<keyword evidence="1" id="KW-0433">Leucine-rich repeat</keyword>
<dbReference type="Gene3D" id="3.80.10.10">
    <property type="entry name" value="Ribonuclease Inhibitor"/>
    <property type="match status" value="2"/>
</dbReference>
<keyword evidence="4" id="KW-1185">Reference proteome</keyword>
<evidence type="ECO:0000313" key="4">
    <source>
        <dbReference type="Proteomes" id="UP000678393"/>
    </source>
</evidence>
<reference evidence="3" key="1">
    <citation type="submission" date="2021-04" db="EMBL/GenBank/DDBJ databases">
        <authorList>
            <consortium name="Molecular Ecology Group"/>
        </authorList>
    </citation>
    <scope>NUCLEOTIDE SEQUENCE</scope>
</reference>
<dbReference type="AlphaFoldDB" id="A0A8S4AAS2"/>
<dbReference type="GO" id="GO:0005737">
    <property type="term" value="C:cytoplasm"/>
    <property type="evidence" value="ECO:0007669"/>
    <property type="project" value="TreeGrafter"/>
</dbReference>
<dbReference type="Proteomes" id="UP000678393">
    <property type="component" value="Unassembled WGS sequence"/>
</dbReference>
<dbReference type="InterPro" id="IPR001611">
    <property type="entry name" value="Leu-rich_rpt"/>
</dbReference>
<evidence type="ECO:0000256" key="2">
    <source>
        <dbReference type="ARBA" id="ARBA00022737"/>
    </source>
</evidence>
<proteinExistence type="predicted"/>
<evidence type="ECO:0000313" key="3">
    <source>
        <dbReference type="EMBL" id="CAG5136076.1"/>
    </source>
</evidence>
<dbReference type="InterPro" id="IPR050216">
    <property type="entry name" value="LRR_domain-containing"/>
</dbReference>
<sequence length="416" mass="47782">CDKEKWERHCVYGLCDMCCQKLGGCQQQKHRQQPTSYNPWPNNWYKRDRIIDLSHLYLYELPPRLFFHHMDGCSLNVSYNCLSHLPEHVALMRGLVSLSLRHNLLSNIPAFFSSLHQLAYVDLRNNRLSTFPDSLLELPQLLKLYLDHNCLTKLPCDIDKLHFLQCLSLGYNDLPSIPDSLFNIQSLKSLNLRGNHRLSALPGSIGNLLCLQRLDVSHCDLRLVPASLSSCTVLKKCNFSFNRLTHLPCEISQCYRLVHLDVSSNKLTFLPATLLYRQRMLVLLAGGNKFFPRQSFTSQWLLLDTVPARGHKEVPSLTSLSGAIVDKHGLNSSQLPLPIQEELSRISSCYHCGEKKVSSRLRAIRFKCFKQRHLPLIHHQLVQAYPFMYTFCLKHLFDSTPDTLESCIDSLSRSHS</sequence>
<comment type="caution">
    <text evidence="3">The sequence shown here is derived from an EMBL/GenBank/DDBJ whole genome shotgun (WGS) entry which is preliminary data.</text>
</comment>
<dbReference type="InterPro" id="IPR032675">
    <property type="entry name" value="LRR_dom_sf"/>
</dbReference>
<dbReference type="OrthoDB" id="2021138at2759"/>
<evidence type="ECO:0000256" key="1">
    <source>
        <dbReference type="ARBA" id="ARBA00022614"/>
    </source>
</evidence>
<gene>
    <name evidence="3" type="ORF">CUNI_LOCUS21634</name>
</gene>
<dbReference type="Pfam" id="PF13855">
    <property type="entry name" value="LRR_8"/>
    <property type="match status" value="2"/>
</dbReference>
<organism evidence="3 4">
    <name type="scientific">Candidula unifasciata</name>
    <dbReference type="NCBI Taxonomy" id="100452"/>
    <lineage>
        <taxon>Eukaryota</taxon>
        <taxon>Metazoa</taxon>
        <taxon>Spiralia</taxon>
        <taxon>Lophotrochozoa</taxon>
        <taxon>Mollusca</taxon>
        <taxon>Gastropoda</taxon>
        <taxon>Heterobranchia</taxon>
        <taxon>Euthyneura</taxon>
        <taxon>Panpulmonata</taxon>
        <taxon>Eupulmonata</taxon>
        <taxon>Stylommatophora</taxon>
        <taxon>Helicina</taxon>
        <taxon>Helicoidea</taxon>
        <taxon>Geomitridae</taxon>
        <taxon>Candidula</taxon>
    </lineage>
</organism>
<dbReference type="SMART" id="SM00369">
    <property type="entry name" value="LRR_TYP"/>
    <property type="match status" value="6"/>
</dbReference>
<dbReference type="PANTHER" id="PTHR48051">
    <property type="match status" value="1"/>
</dbReference>
<keyword evidence="2" id="KW-0677">Repeat</keyword>
<dbReference type="InterPro" id="IPR003591">
    <property type="entry name" value="Leu-rich_rpt_typical-subtyp"/>
</dbReference>
<accession>A0A8S4AAS2</accession>
<dbReference type="SUPFAM" id="SSF52058">
    <property type="entry name" value="L domain-like"/>
    <property type="match status" value="1"/>
</dbReference>
<protein>
    <submittedName>
        <fullName evidence="3">Uncharacterized protein</fullName>
    </submittedName>
</protein>
<dbReference type="PANTHER" id="PTHR48051:SF46">
    <property type="entry name" value="LEUCINE RICH REPEAT-CONTAINING DOMAIN PROTEIN"/>
    <property type="match status" value="1"/>
</dbReference>
<name>A0A8S4AAS2_9EUPU</name>
<dbReference type="EMBL" id="CAJHNH020008487">
    <property type="protein sequence ID" value="CAG5136076.1"/>
    <property type="molecule type" value="Genomic_DNA"/>
</dbReference>
<feature type="non-terminal residue" evidence="3">
    <location>
        <position position="416"/>
    </location>
</feature>